<evidence type="ECO:0000313" key="14">
    <source>
        <dbReference type="Proteomes" id="UP001497525"/>
    </source>
</evidence>
<evidence type="ECO:0000256" key="9">
    <source>
        <dbReference type="ARBA" id="ARBA00023264"/>
    </source>
</evidence>
<evidence type="ECO:0000256" key="6">
    <source>
        <dbReference type="ARBA" id="ARBA00022737"/>
    </source>
</evidence>
<evidence type="ECO:0000256" key="7">
    <source>
        <dbReference type="ARBA" id="ARBA00023098"/>
    </source>
</evidence>
<dbReference type="Pfam" id="PF13091">
    <property type="entry name" value="PLDc_2"/>
    <property type="match status" value="1"/>
</dbReference>
<evidence type="ECO:0000256" key="11">
    <source>
        <dbReference type="RuleBase" id="RU365024"/>
    </source>
</evidence>
<comment type="subcellular location">
    <subcellularLocation>
        <location evidence="11">Mitochondrion</location>
    </subcellularLocation>
</comment>
<dbReference type="AlphaFoldDB" id="A0AAV2TCT3"/>
<protein>
    <recommendedName>
        <fullName evidence="11">CDP-diacylglycerol--glycerol-3-phosphate 3-phosphatidyltransferase</fullName>
        <ecNumber evidence="11">2.7.8.5</ecNumber>
    </recommendedName>
</protein>
<dbReference type="GO" id="GO:0008444">
    <property type="term" value="F:CDP-diacylglycerol-glycerol-3-phosphate 3-phosphatidyltransferase activity"/>
    <property type="evidence" value="ECO:0007669"/>
    <property type="project" value="UniProtKB-EC"/>
</dbReference>
<evidence type="ECO:0000256" key="4">
    <source>
        <dbReference type="ARBA" id="ARBA00022516"/>
    </source>
</evidence>
<organism evidence="13 14">
    <name type="scientific">Calicophoron daubneyi</name>
    <name type="common">Rumen fluke</name>
    <name type="synonym">Paramphistomum daubneyi</name>
    <dbReference type="NCBI Taxonomy" id="300641"/>
    <lineage>
        <taxon>Eukaryota</taxon>
        <taxon>Metazoa</taxon>
        <taxon>Spiralia</taxon>
        <taxon>Lophotrochozoa</taxon>
        <taxon>Platyhelminthes</taxon>
        <taxon>Trematoda</taxon>
        <taxon>Digenea</taxon>
        <taxon>Plagiorchiida</taxon>
        <taxon>Pronocephalata</taxon>
        <taxon>Paramphistomoidea</taxon>
        <taxon>Paramphistomidae</taxon>
        <taxon>Calicophoron</taxon>
    </lineage>
</organism>
<dbReference type="EC" id="2.7.8.5" evidence="11"/>
<dbReference type="CDD" id="cd09135">
    <property type="entry name" value="PLDc_PGS1_euk_1"/>
    <property type="match status" value="1"/>
</dbReference>
<dbReference type="CDD" id="cd09137">
    <property type="entry name" value="PLDc_PGS1_euk_2"/>
    <property type="match status" value="1"/>
</dbReference>
<dbReference type="GO" id="GO:0005739">
    <property type="term" value="C:mitochondrion"/>
    <property type="evidence" value="ECO:0007669"/>
    <property type="project" value="UniProtKB-SubCell"/>
</dbReference>
<evidence type="ECO:0000256" key="1">
    <source>
        <dbReference type="ARBA" id="ARBA00003537"/>
    </source>
</evidence>
<evidence type="ECO:0000256" key="2">
    <source>
        <dbReference type="ARBA" id="ARBA00005042"/>
    </source>
</evidence>
<evidence type="ECO:0000259" key="12">
    <source>
        <dbReference type="PROSITE" id="PS50035"/>
    </source>
</evidence>
<dbReference type="EMBL" id="CAXLJL010000256">
    <property type="protein sequence ID" value="CAL5135282.1"/>
    <property type="molecule type" value="Genomic_DNA"/>
</dbReference>
<keyword evidence="5 11" id="KW-0808">Transferase</keyword>
<accession>A0AAV2TCT3</accession>
<dbReference type="PANTHER" id="PTHR12586:SF1">
    <property type="entry name" value="CDP-DIACYLGLYCEROL--GLYCEROL-3-PHOSPHATE 3-PHOSPHATIDYLTRANSFERASE, MITOCHONDRIAL"/>
    <property type="match status" value="1"/>
</dbReference>
<dbReference type="Proteomes" id="UP001497525">
    <property type="component" value="Unassembled WGS sequence"/>
</dbReference>
<keyword evidence="11" id="KW-0496">Mitochondrion</keyword>
<proteinExistence type="inferred from homology"/>
<keyword evidence="8 11" id="KW-0594">Phospholipid biosynthesis</keyword>
<evidence type="ECO:0000256" key="8">
    <source>
        <dbReference type="ARBA" id="ARBA00023209"/>
    </source>
</evidence>
<comment type="pathway">
    <text evidence="2 11">Phospholipid metabolism; phosphatidylglycerol biosynthesis; phosphatidylglycerol from CDP-diacylglycerol: step 1/2.</text>
</comment>
<comment type="caution">
    <text evidence="13">The sequence shown here is derived from an EMBL/GenBank/DDBJ whole genome shotgun (WGS) entry which is preliminary data.</text>
</comment>
<comment type="catalytic activity">
    <reaction evidence="10 11">
        <text>a CDP-1,2-diacyl-sn-glycerol + sn-glycerol 3-phosphate = a 1,2-diacyl-sn-glycero-3-phospho-(1'-sn-glycero-3'-phosphate) + CMP + H(+)</text>
        <dbReference type="Rhea" id="RHEA:12593"/>
        <dbReference type="ChEBI" id="CHEBI:15378"/>
        <dbReference type="ChEBI" id="CHEBI:57597"/>
        <dbReference type="ChEBI" id="CHEBI:58332"/>
        <dbReference type="ChEBI" id="CHEBI:60110"/>
        <dbReference type="ChEBI" id="CHEBI:60377"/>
        <dbReference type="EC" id="2.7.8.5"/>
    </reaction>
</comment>
<gene>
    <name evidence="13" type="ORF">CDAUBV1_LOCUS9451</name>
</gene>
<dbReference type="SMART" id="SM00155">
    <property type="entry name" value="PLDc"/>
    <property type="match status" value="2"/>
</dbReference>
<evidence type="ECO:0000256" key="10">
    <source>
        <dbReference type="ARBA" id="ARBA00048586"/>
    </source>
</evidence>
<keyword evidence="4 11" id="KW-0444">Lipid biosynthesis</keyword>
<keyword evidence="9 11" id="KW-1208">Phospholipid metabolism</keyword>
<keyword evidence="7 11" id="KW-0443">Lipid metabolism</keyword>
<feature type="domain" description="PLD phosphodiesterase" evidence="12">
    <location>
        <begin position="155"/>
        <end position="181"/>
    </location>
</feature>
<dbReference type="SUPFAM" id="SSF56024">
    <property type="entry name" value="Phospholipase D/nuclease"/>
    <property type="match status" value="2"/>
</dbReference>
<dbReference type="Gene3D" id="3.30.870.10">
    <property type="entry name" value="Endonuclease Chain A"/>
    <property type="match status" value="2"/>
</dbReference>
<dbReference type="PROSITE" id="PS50035">
    <property type="entry name" value="PLD"/>
    <property type="match status" value="1"/>
</dbReference>
<evidence type="ECO:0000256" key="5">
    <source>
        <dbReference type="ARBA" id="ARBA00022679"/>
    </source>
</evidence>
<comment type="function">
    <text evidence="1 11">Functions in the biosynthesis of the anionic phospholipids phosphatidylglycerol and cardiolipin.</text>
</comment>
<evidence type="ECO:0000313" key="13">
    <source>
        <dbReference type="EMBL" id="CAL5135282.1"/>
    </source>
</evidence>
<evidence type="ECO:0000256" key="3">
    <source>
        <dbReference type="ARBA" id="ARBA00010682"/>
    </source>
</evidence>
<dbReference type="GO" id="GO:0032049">
    <property type="term" value="P:cardiolipin biosynthetic process"/>
    <property type="evidence" value="ECO:0007669"/>
    <property type="project" value="InterPro"/>
</dbReference>
<sequence>MLVNLLENPVLPLFTVDPSQIRILRTPREFYQTLLDNAKTAKRRIVLSTLYIGTGQLELDLVNAIEEAVAKRGVKLQILLDSSRGIRHSSLTQLYAGINQYQSLVPGSIKGNTITSSCDLLAPLTSFNSVSISLYHNPRLRGWLHSFLPSRMNEVLGVQHIKAYVFDDSVILSGANLSHDYFVNRQDRAWVFERIPPLADFYCGLIHTISEFSYRLHPDGTLWPSTSSTDPMKSNLKAFRQNFRSAIQRYLSHAKKRYSCSYRHDFHTYLMPVVQFGPYDIRNEEFFMRQLFDQVTVGVQNSYTMSLVSGYLNLTSSYEQFLINFARHRPDSSLEFLCASPTANGFLNSRGLSGYIPMAYRESLIRLISRLRITFNTERTVPEIFEYSRPEWTFHAKGFWVDEIPQSPTSIPSAFTLIGSSNFSYRSLNRDLESQLVVWTKDARLREYMLAEKNSLFSSLHCQPVILHKLISQAQFRLPWYLRFMLPVLHMYM</sequence>
<keyword evidence="11" id="KW-0067">ATP-binding</keyword>
<dbReference type="PANTHER" id="PTHR12586">
    <property type="entry name" value="CDP-DIACYLGLYCEROL--SERINE O-PHOSPHATIDYLTRANSFERASE"/>
    <property type="match status" value="1"/>
</dbReference>
<comment type="similarity">
    <text evidence="3 11">Belongs to the CDP-alcohol phosphatidyltransferase class-II family.</text>
</comment>
<keyword evidence="6" id="KW-0677">Repeat</keyword>
<dbReference type="InterPro" id="IPR025202">
    <property type="entry name" value="PLD-like_dom"/>
</dbReference>
<dbReference type="InterPro" id="IPR001736">
    <property type="entry name" value="PLipase_D/transphosphatidylase"/>
</dbReference>
<reference evidence="13" key="1">
    <citation type="submission" date="2024-06" db="EMBL/GenBank/DDBJ databases">
        <authorList>
            <person name="Liu X."/>
            <person name="Lenzi L."/>
            <person name="Haldenby T S."/>
            <person name="Uol C."/>
        </authorList>
    </citation>
    <scope>NUCLEOTIDE SEQUENCE</scope>
</reference>
<dbReference type="GO" id="GO:0005524">
    <property type="term" value="F:ATP binding"/>
    <property type="evidence" value="ECO:0007669"/>
    <property type="project" value="UniProtKB-KW"/>
</dbReference>
<dbReference type="PIRSF" id="PIRSF000850">
    <property type="entry name" value="Phospholipase_D_PSS"/>
    <property type="match status" value="1"/>
</dbReference>
<name>A0AAV2TCT3_CALDB</name>
<keyword evidence="11" id="KW-0547">Nucleotide-binding</keyword>
<dbReference type="InterPro" id="IPR016270">
    <property type="entry name" value="PGS1"/>
</dbReference>